<dbReference type="GO" id="GO:0005829">
    <property type="term" value="C:cytosol"/>
    <property type="evidence" value="ECO:0007669"/>
    <property type="project" value="TreeGrafter"/>
</dbReference>
<dbReference type="PANTHER" id="PTHR10192:SF5">
    <property type="entry name" value="GEPHYRIN"/>
    <property type="match status" value="1"/>
</dbReference>
<dbReference type="GO" id="GO:0046872">
    <property type="term" value="F:metal ion binding"/>
    <property type="evidence" value="ECO:0007669"/>
    <property type="project" value="UniProtKB-UniRule"/>
</dbReference>
<dbReference type="SUPFAM" id="SSF53218">
    <property type="entry name" value="Molybdenum cofactor biosynthesis proteins"/>
    <property type="match status" value="1"/>
</dbReference>
<dbReference type="NCBIfam" id="TIGR00177">
    <property type="entry name" value="molyb_syn"/>
    <property type="match status" value="1"/>
</dbReference>
<organism evidence="8 9">
    <name type="scientific">Pedobacter lusitanus</name>
    <dbReference type="NCBI Taxonomy" id="1503925"/>
    <lineage>
        <taxon>Bacteria</taxon>
        <taxon>Pseudomonadati</taxon>
        <taxon>Bacteroidota</taxon>
        <taxon>Sphingobacteriia</taxon>
        <taxon>Sphingobacteriales</taxon>
        <taxon>Sphingobacteriaceae</taxon>
        <taxon>Pedobacter</taxon>
    </lineage>
</organism>
<name>A0A0D0GVW0_9SPHI</name>
<sequence>MIAVSKARLLIQENIKMMPVQVVSLAEAAGYTLAMDIYAKMDIPAFEQSSMDGYAIRYEDRNLNLIPVGEMQAGGQTQYSLLPGQAIRIFTGAPLPENADTVVMQEKVELADGILKILDKQLISGMNVRPKGAETKTGELAIQKGCRLTPAAIGFLAGIGETEVPVYGIPSVGVVITGKELLQPGKELAFGQVYESNSYALTAALRQAQITKIKLYTADDQLDEVRLVMEQALQNNDVVLLTGGVSVGDYDFVVKAAELNKVTQVFHKIKQKPGKPLYFGLKGQQAVFGLPGNPSSVLSCFYQYVLPALQKMYAHVGVEKTQPGGLQIREAVLTHEYKKAAGLTHFLKAYFENGNVTPLNAQESFRMSSFAQANCMIELAEEETGFPAGTKVKIHILPE</sequence>
<evidence type="ECO:0000256" key="3">
    <source>
        <dbReference type="ARBA" id="ARBA00010763"/>
    </source>
</evidence>
<keyword evidence="4 6" id="KW-0501">Molybdenum cofactor biosynthesis</keyword>
<keyword evidence="6" id="KW-0500">Molybdenum</keyword>
<dbReference type="PANTHER" id="PTHR10192">
    <property type="entry name" value="MOLYBDOPTERIN BIOSYNTHESIS PROTEIN"/>
    <property type="match status" value="1"/>
</dbReference>
<evidence type="ECO:0000256" key="4">
    <source>
        <dbReference type="ARBA" id="ARBA00023150"/>
    </source>
</evidence>
<comment type="pathway">
    <text evidence="2 6">Cofactor biosynthesis; molybdopterin biosynthesis.</text>
</comment>
<dbReference type="STRING" id="1503925.TH53_02255"/>
<keyword evidence="9" id="KW-1185">Reference proteome</keyword>
<evidence type="ECO:0000256" key="2">
    <source>
        <dbReference type="ARBA" id="ARBA00005046"/>
    </source>
</evidence>
<evidence type="ECO:0000259" key="7">
    <source>
        <dbReference type="SMART" id="SM00852"/>
    </source>
</evidence>
<dbReference type="EC" id="2.10.1.1" evidence="6"/>
<dbReference type="Pfam" id="PF03453">
    <property type="entry name" value="MoeA_N"/>
    <property type="match status" value="1"/>
</dbReference>
<comment type="caution">
    <text evidence="8">The sequence shown here is derived from an EMBL/GenBank/DDBJ whole genome shotgun (WGS) entry which is preliminary data.</text>
</comment>
<comment type="similarity">
    <text evidence="3 6">Belongs to the MoeA family.</text>
</comment>
<dbReference type="InterPro" id="IPR005111">
    <property type="entry name" value="MoeA_C_domain_IV"/>
</dbReference>
<dbReference type="InterPro" id="IPR038987">
    <property type="entry name" value="MoeA-like"/>
</dbReference>
<evidence type="ECO:0000256" key="1">
    <source>
        <dbReference type="ARBA" id="ARBA00002901"/>
    </source>
</evidence>
<dbReference type="SUPFAM" id="SSF63882">
    <property type="entry name" value="MoeA N-terminal region -like"/>
    <property type="match status" value="1"/>
</dbReference>
<dbReference type="Gene3D" id="3.40.980.10">
    <property type="entry name" value="MoaB/Mog-like domain"/>
    <property type="match status" value="1"/>
</dbReference>
<dbReference type="OrthoDB" id="9804758at2"/>
<dbReference type="RefSeq" id="WP_041878008.1">
    <property type="nucleotide sequence ID" value="NZ_CP157278.1"/>
</dbReference>
<dbReference type="GO" id="GO:0061599">
    <property type="term" value="F:molybdopterin molybdotransferase activity"/>
    <property type="evidence" value="ECO:0007669"/>
    <property type="project" value="UniProtKB-UniRule"/>
</dbReference>
<protein>
    <recommendedName>
        <fullName evidence="6">Molybdopterin molybdenumtransferase</fullName>
        <ecNumber evidence="6">2.10.1.1</ecNumber>
    </recommendedName>
</protein>
<dbReference type="NCBIfam" id="NF045515">
    <property type="entry name" value="Glp_gephyrin"/>
    <property type="match status" value="1"/>
</dbReference>
<dbReference type="CDD" id="cd00887">
    <property type="entry name" value="MoeA"/>
    <property type="match status" value="1"/>
</dbReference>
<dbReference type="SMART" id="SM00852">
    <property type="entry name" value="MoCF_biosynth"/>
    <property type="match status" value="1"/>
</dbReference>
<feature type="domain" description="MoaB/Mog" evidence="7">
    <location>
        <begin position="173"/>
        <end position="311"/>
    </location>
</feature>
<dbReference type="InterPro" id="IPR036425">
    <property type="entry name" value="MoaB/Mog-like_dom_sf"/>
</dbReference>
<dbReference type="InterPro" id="IPR005110">
    <property type="entry name" value="MoeA_linker/N"/>
</dbReference>
<dbReference type="GO" id="GO:0006777">
    <property type="term" value="P:Mo-molybdopterin cofactor biosynthetic process"/>
    <property type="evidence" value="ECO:0007669"/>
    <property type="project" value="UniProtKB-UniRule"/>
</dbReference>
<evidence type="ECO:0000256" key="5">
    <source>
        <dbReference type="ARBA" id="ARBA00047317"/>
    </source>
</evidence>
<dbReference type="Gene3D" id="2.40.340.10">
    <property type="entry name" value="MoeA, C-terminal, domain IV"/>
    <property type="match status" value="1"/>
</dbReference>
<comment type="function">
    <text evidence="1 6">Catalyzes the insertion of molybdate into adenylated molybdopterin with the concomitant release of AMP.</text>
</comment>
<keyword evidence="6" id="KW-0479">Metal-binding</keyword>
<comment type="catalytic activity">
    <reaction evidence="5">
        <text>adenylyl-molybdopterin + molybdate = Mo-molybdopterin + AMP + H(+)</text>
        <dbReference type="Rhea" id="RHEA:35047"/>
        <dbReference type="ChEBI" id="CHEBI:15378"/>
        <dbReference type="ChEBI" id="CHEBI:36264"/>
        <dbReference type="ChEBI" id="CHEBI:62727"/>
        <dbReference type="ChEBI" id="CHEBI:71302"/>
        <dbReference type="ChEBI" id="CHEBI:456215"/>
        <dbReference type="EC" id="2.10.1.1"/>
    </reaction>
</comment>
<dbReference type="UniPathway" id="UPA00344"/>
<dbReference type="EMBL" id="JXRA01000008">
    <property type="protein sequence ID" value="KIO78601.1"/>
    <property type="molecule type" value="Genomic_DNA"/>
</dbReference>
<gene>
    <name evidence="8" type="ORF">TH53_02255</name>
</gene>
<dbReference type="InterPro" id="IPR036135">
    <property type="entry name" value="MoeA_linker/N_sf"/>
</dbReference>
<dbReference type="Pfam" id="PF00994">
    <property type="entry name" value="MoCF_biosynth"/>
    <property type="match status" value="1"/>
</dbReference>
<dbReference type="Gene3D" id="2.170.190.11">
    <property type="entry name" value="Molybdopterin biosynthesis moea protein, domain 3"/>
    <property type="match status" value="1"/>
</dbReference>
<proteinExistence type="inferred from homology"/>
<dbReference type="InterPro" id="IPR001453">
    <property type="entry name" value="MoaB/Mog_dom"/>
</dbReference>
<evidence type="ECO:0000313" key="8">
    <source>
        <dbReference type="EMBL" id="KIO78601.1"/>
    </source>
</evidence>
<evidence type="ECO:0000313" key="9">
    <source>
        <dbReference type="Proteomes" id="UP000032049"/>
    </source>
</evidence>
<dbReference type="AlphaFoldDB" id="A0A0D0GVW0"/>
<dbReference type="InterPro" id="IPR036688">
    <property type="entry name" value="MoeA_C_domain_IV_sf"/>
</dbReference>
<evidence type="ECO:0000256" key="6">
    <source>
        <dbReference type="RuleBase" id="RU365090"/>
    </source>
</evidence>
<reference evidence="8 9" key="1">
    <citation type="submission" date="2015-01" db="EMBL/GenBank/DDBJ databases">
        <title>Draft genome sequence of Pedobacter sp. NL19 isolated from sludge of an effluent treatment pond in an abandoned uranium mine.</title>
        <authorList>
            <person name="Santos T."/>
            <person name="Caetano T."/>
            <person name="Covas C."/>
            <person name="Cruz A."/>
            <person name="Mendo S."/>
        </authorList>
    </citation>
    <scope>NUCLEOTIDE SEQUENCE [LARGE SCALE GENOMIC DNA]</scope>
    <source>
        <strain evidence="8 9">NL19</strain>
    </source>
</reference>
<keyword evidence="6" id="KW-0808">Transferase</keyword>
<comment type="cofactor">
    <cofactor evidence="6">
        <name>Mg(2+)</name>
        <dbReference type="ChEBI" id="CHEBI:18420"/>
    </cofactor>
</comment>
<dbReference type="SUPFAM" id="SSF63867">
    <property type="entry name" value="MoeA C-terminal domain-like"/>
    <property type="match status" value="1"/>
</dbReference>
<keyword evidence="6" id="KW-0460">Magnesium</keyword>
<accession>A0A0D0GVW0</accession>
<dbReference type="Gene3D" id="3.90.105.10">
    <property type="entry name" value="Molybdopterin biosynthesis moea protein, domain 2"/>
    <property type="match status" value="1"/>
</dbReference>
<dbReference type="Proteomes" id="UP000032049">
    <property type="component" value="Unassembled WGS sequence"/>
</dbReference>
<dbReference type="Pfam" id="PF03454">
    <property type="entry name" value="MoeA_C"/>
    <property type="match status" value="1"/>
</dbReference>